<keyword evidence="7" id="KW-0479">Metal-binding</keyword>
<evidence type="ECO:0000256" key="2">
    <source>
        <dbReference type="ARBA" id="ARBA00022478"/>
    </source>
</evidence>
<keyword evidence="5" id="KW-0548">Nucleotidyltransferase</keyword>
<evidence type="ECO:0000256" key="3">
    <source>
        <dbReference type="ARBA" id="ARBA00022515"/>
    </source>
</evidence>
<dbReference type="Pfam" id="PF01896">
    <property type="entry name" value="DNA_primase_S"/>
    <property type="match status" value="1"/>
</dbReference>
<gene>
    <name evidence="10" type="ORF">FNF28_07597</name>
</gene>
<accession>A0A5A8C326</accession>
<comment type="caution">
    <text evidence="10">The sequence shown here is derived from an EMBL/GenBank/DDBJ whole genome shotgun (WGS) entry which is preliminary data.</text>
</comment>
<comment type="similarity">
    <text evidence="1 9">Belongs to the eukaryotic-type primase small subunit family.</text>
</comment>
<dbReference type="EMBL" id="VLTL01000290">
    <property type="protein sequence ID" value="KAA0147134.1"/>
    <property type="molecule type" value="Genomic_DNA"/>
</dbReference>
<evidence type="ECO:0000256" key="1">
    <source>
        <dbReference type="ARBA" id="ARBA00009762"/>
    </source>
</evidence>
<keyword evidence="4 9" id="KW-0808">Transferase</keyword>
<dbReference type="Gene3D" id="3.90.920.10">
    <property type="entry name" value="DNA primase, PRIM domain"/>
    <property type="match status" value="2"/>
</dbReference>
<dbReference type="InterPro" id="IPR010530">
    <property type="entry name" value="B12D"/>
</dbReference>
<dbReference type="PANTHER" id="PTHR10536">
    <property type="entry name" value="DNA PRIMASE SMALL SUBUNIT"/>
    <property type="match status" value="1"/>
</dbReference>
<sequence length="413" mass="45757">MAQKGFMARREFSFTIENDIYIRYLFLRSEAELKGSFLPVERELIFDIDLTDYDEIRTCCSGAGICHRCWPYMTVAIRVIDRGLREDFGFKHIFWVYSGRRGVHCWVCDRSARALGNDGRSAIVEYFSAINGTMEKNAADLVPLTVPLHPSLKRALGDLETMFIENIIPESGQGLLADGQTERWESVLAFVPDVGDLKETVHFRERTALAKAIPTIVLAFTYPRIDVNVTKGINHLLKSPFCVHPKTGRVCVPIVAEDCESFDPMQVPTIPRLVAEFDAFREAGGDDGAAAAAESGSAAPAELWRQTSLGDYMTNGMYDVAGLPVIACTTFAASMAAYSGVRCFMSNPDVRSRKNLHDPVPGEDTAKAGAEWRKQHHARNIGNEAGNVSMFSAFGFKRIAAEDEYFPSSPSRA</sequence>
<keyword evidence="8" id="KW-0804">Transcription</keyword>
<dbReference type="GO" id="GO:0003899">
    <property type="term" value="F:DNA-directed RNA polymerase activity"/>
    <property type="evidence" value="ECO:0007669"/>
    <property type="project" value="InterPro"/>
</dbReference>
<evidence type="ECO:0000313" key="11">
    <source>
        <dbReference type="Proteomes" id="UP000324907"/>
    </source>
</evidence>
<dbReference type="InterPro" id="IPR002755">
    <property type="entry name" value="DNA_primase_S"/>
</dbReference>
<evidence type="ECO:0000256" key="4">
    <source>
        <dbReference type="ARBA" id="ARBA00022679"/>
    </source>
</evidence>
<evidence type="ECO:0000256" key="9">
    <source>
        <dbReference type="RuleBase" id="RU003514"/>
    </source>
</evidence>
<dbReference type="InterPro" id="IPR014052">
    <property type="entry name" value="DNA_primase_ssu_euk/arc"/>
</dbReference>
<name>A0A5A8C326_CAFRO</name>
<evidence type="ECO:0000313" key="10">
    <source>
        <dbReference type="EMBL" id="KAA0147134.1"/>
    </source>
</evidence>
<evidence type="ECO:0000256" key="5">
    <source>
        <dbReference type="ARBA" id="ARBA00022695"/>
    </source>
</evidence>
<evidence type="ECO:0000256" key="8">
    <source>
        <dbReference type="ARBA" id="ARBA00023163"/>
    </source>
</evidence>
<evidence type="ECO:0000256" key="7">
    <source>
        <dbReference type="ARBA" id="ARBA00022723"/>
    </source>
</evidence>
<keyword evidence="6 9" id="KW-0235">DNA replication</keyword>
<keyword evidence="2 9" id="KW-0240">DNA-directed RNA polymerase</keyword>
<dbReference type="EC" id="2.7.7.-" evidence="9"/>
<dbReference type="GO" id="GO:0006269">
    <property type="term" value="P:DNA replication, synthesis of primer"/>
    <property type="evidence" value="ECO:0007669"/>
    <property type="project" value="UniProtKB-KW"/>
</dbReference>
<dbReference type="GO" id="GO:0046872">
    <property type="term" value="F:metal ion binding"/>
    <property type="evidence" value="ECO:0007669"/>
    <property type="project" value="UniProtKB-KW"/>
</dbReference>
<organism evidence="10 11">
    <name type="scientific">Cafeteria roenbergensis</name>
    <name type="common">Marine flagellate</name>
    <dbReference type="NCBI Taxonomy" id="33653"/>
    <lineage>
        <taxon>Eukaryota</taxon>
        <taxon>Sar</taxon>
        <taxon>Stramenopiles</taxon>
        <taxon>Bigyra</taxon>
        <taxon>Opalozoa</taxon>
        <taxon>Bicosoecida</taxon>
        <taxon>Cafeteriaceae</taxon>
        <taxon>Cafeteria</taxon>
    </lineage>
</organism>
<proteinExistence type="inferred from homology"/>
<reference evidence="10 11" key="1">
    <citation type="submission" date="2019-07" db="EMBL/GenBank/DDBJ databases">
        <title>Genomes of Cafeteria roenbergensis.</title>
        <authorList>
            <person name="Fischer M.G."/>
            <person name="Hackl T."/>
            <person name="Roman M."/>
        </authorList>
    </citation>
    <scope>NUCLEOTIDE SEQUENCE [LARGE SCALE GENOMIC DNA]</scope>
    <source>
        <strain evidence="10 11">RCC970-E3</strain>
    </source>
</reference>
<dbReference type="CDD" id="cd04860">
    <property type="entry name" value="AE_Prim_S"/>
    <property type="match status" value="1"/>
</dbReference>
<dbReference type="Proteomes" id="UP000324907">
    <property type="component" value="Unassembled WGS sequence"/>
</dbReference>
<dbReference type="Pfam" id="PF06522">
    <property type="entry name" value="B12D"/>
    <property type="match status" value="1"/>
</dbReference>
<evidence type="ECO:0000256" key="6">
    <source>
        <dbReference type="ARBA" id="ARBA00022705"/>
    </source>
</evidence>
<dbReference type="AlphaFoldDB" id="A0A5A8C326"/>
<protein>
    <recommendedName>
        <fullName evidence="9">DNA primase</fullName>
        <ecNumber evidence="9">2.7.7.-</ecNumber>
    </recommendedName>
</protein>
<keyword evidence="3 9" id="KW-0639">Primosome</keyword>
<dbReference type="GO" id="GO:0005658">
    <property type="term" value="C:alpha DNA polymerase:primase complex"/>
    <property type="evidence" value="ECO:0007669"/>
    <property type="project" value="UniProtKB-ARBA"/>
</dbReference>
<dbReference type="SUPFAM" id="SSF56747">
    <property type="entry name" value="Prim-pol domain"/>
    <property type="match status" value="1"/>
</dbReference>